<feature type="region of interest" description="Disordered" evidence="1">
    <location>
        <begin position="37"/>
        <end position="71"/>
    </location>
</feature>
<feature type="compositionally biased region" description="Basic and acidic residues" evidence="1">
    <location>
        <begin position="46"/>
        <end position="60"/>
    </location>
</feature>
<proteinExistence type="predicted"/>
<evidence type="ECO:0000313" key="2">
    <source>
        <dbReference type="EMBL" id="ANG63532.1"/>
    </source>
</evidence>
<reference evidence="3" key="1">
    <citation type="submission" date="2016-05" db="EMBL/GenBank/DDBJ databases">
        <authorList>
            <person name="Baek K."/>
            <person name="Yang S.-J."/>
        </authorList>
    </citation>
    <scope>NUCLEOTIDE SEQUENCE [LARGE SCALE GENOMIC DNA]</scope>
    <source>
        <strain evidence="3">ST58-10</strain>
    </source>
</reference>
<evidence type="ECO:0000313" key="3">
    <source>
        <dbReference type="Proteomes" id="UP000078070"/>
    </source>
</evidence>
<gene>
    <name evidence="2" type="ORF">A8C75_14325</name>
</gene>
<dbReference type="KEGG" id="mars:A8C75_14325"/>
<reference evidence="2 3" key="2">
    <citation type="journal article" date="2018" name="Int. J. Syst. Evol. Microbiol.">
        <title>Marinobacterium aestuarii sp. nov., a benzene-degrading marine bacterium isolated from estuary sediment.</title>
        <authorList>
            <person name="Bae S.S."/>
            <person name="Jung J."/>
            <person name="Chung D."/>
            <person name="Baek K."/>
        </authorList>
    </citation>
    <scope>NUCLEOTIDE SEQUENCE [LARGE SCALE GENOMIC DNA]</scope>
    <source>
        <strain evidence="2 3">ST58-10</strain>
    </source>
</reference>
<dbReference type="STRING" id="1821621.A8C75_14325"/>
<accession>A0A1A9F0C4</accession>
<dbReference type="AlphaFoldDB" id="A0A1A9F0C4"/>
<dbReference type="EMBL" id="CP015839">
    <property type="protein sequence ID" value="ANG63532.1"/>
    <property type="molecule type" value="Genomic_DNA"/>
</dbReference>
<protein>
    <submittedName>
        <fullName evidence="2">Uncharacterized protein</fullName>
    </submittedName>
</protein>
<organism evidence="2 3">
    <name type="scientific">Marinobacterium aestuarii</name>
    <dbReference type="NCBI Taxonomy" id="1821621"/>
    <lineage>
        <taxon>Bacteria</taxon>
        <taxon>Pseudomonadati</taxon>
        <taxon>Pseudomonadota</taxon>
        <taxon>Gammaproteobacteria</taxon>
        <taxon>Oceanospirillales</taxon>
        <taxon>Oceanospirillaceae</taxon>
        <taxon>Marinobacterium</taxon>
    </lineage>
</organism>
<keyword evidence="3" id="KW-1185">Reference proteome</keyword>
<evidence type="ECO:0000256" key="1">
    <source>
        <dbReference type="SAM" id="MobiDB-lite"/>
    </source>
</evidence>
<name>A0A1A9F0C4_9GAMM</name>
<sequence length="71" mass="7668">MGMFLGGLELKIPRHSKPARQEQLVVSQVSSIPQDVTAMGMGPKYVDSHSGRRGRPEDYSPKSGVDIKASA</sequence>
<dbReference type="Proteomes" id="UP000078070">
    <property type="component" value="Chromosome"/>
</dbReference>